<keyword evidence="2" id="KW-1185">Reference proteome</keyword>
<name>A0A6M5YN25_9BACT</name>
<protein>
    <submittedName>
        <fullName evidence="1">Uncharacterized protein</fullName>
    </submittedName>
</protein>
<evidence type="ECO:0000313" key="1">
    <source>
        <dbReference type="EMBL" id="QJW95365.1"/>
    </source>
</evidence>
<dbReference type="KEGG" id="ftj:FTUN_2914"/>
<proteinExistence type="predicted"/>
<dbReference type="EMBL" id="CP053452">
    <property type="protein sequence ID" value="QJW95365.1"/>
    <property type="molecule type" value="Genomic_DNA"/>
</dbReference>
<dbReference type="Proteomes" id="UP000503447">
    <property type="component" value="Chromosome"/>
</dbReference>
<dbReference type="AlphaFoldDB" id="A0A6M5YN25"/>
<organism evidence="1 2">
    <name type="scientific">Frigoriglobus tundricola</name>
    <dbReference type="NCBI Taxonomy" id="2774151"/>
    <lineage>
        <taxon>Bacteria</taxon>
        <taxon>Pseudomonadati</taxon>
        <taxon>Planctomycetota</taxon>
        <taxon>Planctomycetia</taxon>
        <taxon>Gemmatales</taxon>
        <taxon>Gemmataceae</taxon>
        <taxon>Frigoriglobus</taxon>
    </lineage>
</organism>
<reference evidence="2" key="1">
    <citation type="submission" date="2020-05" db="EMBL/GenBank/DDBJ databases">
        <title>Frigoriglobus tundricola gen. nov., sp. nov., a psychrotolerant cellulolytic planctomycete of the family Gemmataceae with two divergent copies of 16S rRNA gene.</title>
        <authorList>
            <person name="Kulichevskaya I.S."/>
            <person name="Ivanova A.A."/>
            <person name="Naumoff D.G."/>
            <person name="Beletsky A.V."/>
            <person name="Rijpstra W.I.C."/>
            <person name="Sinninghe Damste J.S."/>
            <person name="Mardanov A.V."/>
            <person name="Ravin N.V."/>
            <person name="Dedysh S.N."/>
        </authorList>
    </citation>
    <scope>NUCLEOTIDE SEQUENCE [LARGE SCALE GENOMIC DNA]</scope>
    <source>
        <strain evidence="2">PL17</strain>
    </source>
</reference>
<evidence type="ECO:0000313" key="2">
    <source>
        <dbReference type="Proteomes" id="UP000503447"/>
    </source>
</evidence>
<accession>A0A6M5YN25</accession>
<gene>
    <name evidence="1" type="ORF">FTUN_2914</name>
</gene>
<dbReference type="RefSeq" id="WP_171471164.1">
    <property type="nucleotide sequence ID" value="NZ_CP053452.2"/>
</dbReference>
<sequence length="167" mass="18599">MGVQMGLVLSLVSAANLPCRSSSSASSEPQRINYGALFFAYEDFLANVIRTKELTYSSKKKPIKEAFATHFDDALADFCWNHDEVDLARLVRNALAYNGARFGKDLENYKARFVDVSGTSKALLRREHFNPVDGIIQITPDNTAYLFGVLKERVTMIVEALAQSLTL</sequence>